<gene>
    <name evidence="2" type="ORF">BEE62_07625</name>
</gene>
<dbReference type="Pfam" id="PF08867">
    <property type="entry name" value="FRG"/>
    <property type="match status" value="1"/>
</dbReference>
<dbReference type="AlphaFoldDB" id="A0A1M2UXC0"/>
<dbReference type="Proteomes" id="UP000183986">
    <property type="component" value="Unassembled WGS sequence"/>
</dbReference>
<sequence>MRFSLILVLSYLLLSIVDKPKSITTVFQASGALTKTSKKKLIKLCQNIAFEDAIGAHPYVRFCAEQNFNGHPPHISFQGLAQHYGFQTDMLDVTSNFDVAAFFATSKWDKKEKRYYPVGESSFPGIIYYAEPAFYILPREDQSATFEFVGWQPLKRPAQQRAGAFRLPSGHCFSRLPGVRKAYFRHNRAASERIWQYFDGGAALFPNDEAVALSEEAQDLVYFTSSQIERAWTNLEAWERRSFSDKQKKYLFRSSGLKLIAKPPLSWDKFNLESCPDKLRMRLNSELNNVRFRQVYRPA</sequence>
<protein>
    <recommendedName>
        <fullName evidence="1">FRG domain-containing protein</fullName>
    </recommendedName>
</protein>
<evidence type="ECO:0000313" key="2">
    <source>
        <dbReference type="EMBL" id="OJS99974.1"/>
    </source>
</evidence>
<feature type="domain" description="FRG" evidence="1">
    <location>
        <begin position="17"/>
        <end position="115"/>
    </location>
</feature>
<comment type="caution">
    <text evidence="2">The sequence shown here is derived from an EMBL/GenBank/DDBJ whole genome shotgun (WGS) entry which is preliminary data.</text>
</comment>
<evidence type="ECO:0000259" key="1">
    <source>
        <dbReference type="SMART" id="SM00901"/>
    </source>
</evidence>
<proteinExistence type="predicted"/>
<reference evidence="2" key="1">
    <citation type="submission" date="2016-11" db="EMBL/GenBank/DDBJ databases">
        <title>Draft Genome Sequence of Marinobacter hydrocarbonoclasticus strain STW2, a polyaromatic aromatic hydrocarbon degrading and denitrifying bacterium from rhizosphere of Seagrass Enhalus acodoides.</title>
        <authorList>
            <person name="Ling J."/>
            <person name="Dong J."/>
        </authorList>
    </citation>
    <scope>NUCLEOTIDE SEQUENCE [LARGE SCALE GENOMIC DNA]</scope>
    <source>
        <strain evidence="2">STW2</strain>
    </source>
</reference>
<dbReference type="InterPro" id="IPR014966">
    <property type="entry name" value="FRG-dom"/>
</dbReference>
<organism evidence="2 3">
    <name type="scientific">Marinobacter nauticus</name>
    <name type="common">Marinobacter hydrocarbonoclasticus</name>
    <name type="synonym">Marinobacter aquaeolei</name>
    <dbReference type="NCBI Taxonomy" id="2743"/>
    <lineage>
        <taxon>Bacteria</taxon>
        <taxon>Pseudomonadati</taxon>
        <taxon>Pseudomonadota</taxon>
        <taxon>Gammaproteobacteria</taxon>
        <taxon>Pseudomonadales</taxon>
        <taxon>Marinobacteraceae</taxon>
        <taxon>Marinobacter</taxon>
    </lineage>
</organism>
<dbReference type="EMBL" id="MPKY01000001">
    <property type="protein sequence ID" value="OJS99974.1"/>
    <property type="molecule type" value="Genomic_DNA"/>
</dbReference>
<accession>A0A1M2UXC0</accession>
<evidence type="ECO:0000313" key="3">
    <source>
        <dbReference type="Proteomes" id="UP000183986"/>
    </source>
</evidence>
<name>A0A1M2UXC0_MARNT</name>
<dbReference type="OrthoDB" id="9816036at2"/>
<dbReference type="SMART" id="SM00901">
    <property type="entry name" value="FRG"/>
    <property type="match status" value="1"/>
</dbReference>
<keyword evidence="3" id="KW-1185">Reference proteome</keyword>